<dbReference type="InterPro" id="IPR001347">
    <property type="entry name" value="SIS_dom"/>
</dbReference>
<dbReference type="InterPro" id="IPR040190">
    <property type="entry name" value="MURQ/GCKR"/>
</dbReference>
<proteinExistence type="predicted"/>
<dbReference type="GO" id="GO:0016803">
    <property type="term" value="F:ether hydrolase activity"/>
    <property type="evidence" value="ECO:0007669"/>
    <property type="project" value="TreeGrafter"/>
</dbReference>
<dbReference type="EC" id="4.2.1.126" evidence="4"/>
<evidence type="ECO:0000259" key="3">
    <source>
        <dbReference type="PROSITE" id="PS51464"/>
    </source>
</evidence>
<evidence type="ECO:0000256" key="2">
    <source>
        <dbReference type="ARBA" id="ARBA00023277"/>
    </source>
</evidence>
<accession>A0AAU7JG81</accession>
<dbReference type="EMBL" id="CP157484">
    <property type="protein sequence ID" value="XBO39427.1"/>
    <property type="molecule type" value="Genomic_DNA"/>
</dbReference>
<dbReference type="PANTHER" id="PTHR10088:SF4">
    <property type="entry name" value="GLUCOKINASE REGULATORY PROTEIN"/>
    <property type="match status" value="1"/>
</dbReference>
<organism evidence="4">
    <name type="scientific">Alsobacter sp. KACC 23698</name>
    <dbReference type="NCBI Taxonomy" id="3149229"/>
    <lineage>
        <taxon>Bacteria</taxon>
        <taxon>Pseudomonadati</taxon>
        <taxon>Pseudomonadota</taxon>
        <taxon>Alphaproteobacteria</taxon>
        <taxon>Hyphomicrobiales</taxon>
        <taxon>Alsobacteraceae</taxon>
        <taxon>Alsobacter</taxon>
    </lineage>
</organism>
<dbReference type="NCBIfam" id="NF003915">
    <property type="entry name" value="PRK05441.1"/>
    <property type="match status" value="1"/>
</dbReference>
<protein>
    <submittedName>
        <fullName evidence="4">N-acetylmuramic acid 6-phosphate etherase</fullName>
        <ecNumber evidence="4">4.2.1.126</ecNumber>
    </submittedName>
</protein>
<name>A0AAU7JG81_9HYPH</name>
<dbReference type="PANTHER" id="PTHR10088">
    <property type="entry name" value="GLUCOKINASE REGULATORY PROTEIN"/>
    <property type="match status" value="1"/>
</dbReference>
<dbReference type="Gene3D" id="1.10.8.1080">
    <property type="match status" value="1"/>
</dbReference>
<dbReference type="CDD" id="cd05007">
    <property type="entry name" value="SIS_Etherase"/>
    <property type="match status" value="1"/>
</dbReference>
<gene>
    <name evidence="4" type="ORF">ABEG18_01165</name>
</gene>
<dbReference type="InterPro" id="IPR046348">
    <property type="entry name" value="SIS_dom_sf"/>
</dbReference>
<dbReference type="SUPFAM" id="SSF53697">
    <property type="entry name" value="SIS domain"/>
    <property type="match status" value="1"/>
</dbReference>
<dbReference type="InterPro" id="IPR005486">
    <property type="entry name" value="Glucokinase_regulatory_CS"/>
</dbReference>
<sequence>MPTEDVSARFVDLDEWPTLDAVEAMYEGQLSAVAAVRPALASIARAVDDAAHGLRRGGRLVYAGAGTSGRVAVQDGAELPPTFDWPLDQLVFAMAGGPKALMRSAEGAEDDEADAAAKVEAAGIGADDVVIGLAASGATPYTVEFVRRSTARGAVTLGVANNPAAPLLAVARHPILIETGAEVLAGSTRMKAGTAQKVALNLFSTAVMIRLGRVYRGMMVHMQASNAKLHRRAESMVALITGCDEAAAAEALRQVDWDVKRAALVVNGMDPDTAGVLIDRHGGSLRRALAALEGADRASGAAGG</sequence>
<dbReference type="GO" id="GO:0016835">
    <property type="term" value="F:carbon-oxygen lyase activity"/>
    <property type="evidence" value="ECO:0007669"/>
    <property type="project" value="InterPro"/>
</dbReference>
<evidence type="ECO:0000256" key="1">
    <source>
        <dbReference type="ARBA" id="ARBA00023239"/>
    </source>
</evidence>
<dbReference type="PROSITE" id="PS51464">
    <property type="entry name" value="SIS"/>
    <property type="match status" value="1"/>
</dbReference>
<reference evidence="4" key="1">
    <citation type="submission" date="2024-05" db="EMBL/GenBank/DDBJ databases">
        <authorList>
            <person name="Kim S."/>
            <person name="Heo J."/>
            <person name="Choi H."/>
            <person name="Choi Y."/>
            <person name="Kwon S.-W."/>
            <person name="Kim Y."/>
        </authorList>
    </citation>
    <scope>NUCLEOTIDE SEQUENCE</scope>
    <source>
        <strain evidence="4">KACC 23698</strain>
    </source>
</reference>
<dbReference type="NCBIfam" id="NF009222">
    <property type="entry name" value="PRK12570.1"/>
    <property type="match status" value="1"/>
</dbReference>
<dbReference type="InterPro" id="IPR005488">
    <property type="entry name" value="Etherase_MurQ"/>
</dbReference>
<dbReference type="AlphaFoldDB" id="A0AAU7JG81"/>
<feature type="domain" description="SIS" evidence="3">
    <location>
        <begin position="50"/>
        <end position="213"/>
    </location>
</feature>
<dbReference type="GO" id="GO:0097367">
    <property type="term" value="F:carbohydrate derivative binding"/>
    <property type="evidence" value="ECO:0007669"/>
    <property type="project" value="InterPro"/>
</dbReference>
<dbReference type="Pfam" id="PF22645">
    <property type="entry name" value="GKRP_SIS_N"/>
    <property type="match status" value="1"/>
</dbReference>
<dbReference type="GO" id="GO:0046348">
    <property type="term" value="P:amino sugar catabolic process"/>
    <property type="evidence" value="ECO:0007669"/>
    <property type="project" value="InterPro"/>
</dbReference>
<keyword evidence="2" id="KW-0119">Carbohydrate metabolism</keyword>
<dbReference type="PROSITE" id="PS01272">
    <property type="entry name" value="GCKR"/>
    <property type="match status" value="1"/>
</dbReference>
<dbReference type="GO" id="GO:0009254">
    <property type="term" value="P:peptidoglycan turnover"/>
    <property type="evidence" value="ECO:0007669"/>
    <property type="project" value="TreeGrafter"/>
</dbReference>
<evidence type="ECO:0000313" key="4">
    <source>
        <dbReference type="EMBL" id="XBO39427.1"/>
    </source>
</evidence>
<keyword evidence="1 4" id="KW-0456">Lyase</keyword>
<dbReference type="Gene3D" id="3.40.50.10490">
    <property type="entry name" value="Glucose-6-phosphate isomerase like protein, domain 1"/>
    <property type="match status" value="1"/>
</dbReference>
<dbReference type="RefSeq" id="WP_406856269.1">
    <property type="nucleotide sequence ID" value="NZ_CP157484.1"/>
</dbReference>